<dbReference type="OMA" id="AFFTWQG"/>
<dbReference type="InterPro" id="IPR027417">
    <property type="entry name" value="P-loop_NTPase"/>
</dbReference>
<keyword evidence="2" id="KW-0067">ATP-binding</keyword>
<evidence type="ECO:0000313" key="5">
    <source>
        <dbReference type="EMBL" id="KFM61613.1"/>
    </source>
</evidence>
<evidence type="ECO:0000259" key="3">
    <source>
        <dbReference type="Pfam" id="PF16573"/>
    </source>
</evidence>
<reference evidence="5 6" key="1">
    <citation type="submission" date="2013-11" db="EMBL/GenBank/DDBJ databases">
        <title>Genome sequencing of Stegodyphus mimosarum.</title>
        <authorList>
            <person name="Bechsgaard J."/>
        </authorList>
    </citation>
    <scope>NUCLEOTIDE SEQUENCE [LARGE SCALE GENOMIC DNA]</scope>
</reference>
<dbReference type="SUPFAM" id="SSF52540">
    <property type="entry name" value="P-loop containing nucleoside triphosphate hydrolases"/>
    <property type="match status" value="1"/>
</dbReference>
<keyword evidence="6" id="KW-1185">Reference proteome</keyword>
<dbReference type="Gene3D" id="2.60.120.1030">
    <property type="entry name" value="Clp1, DNA binding domain"/>
    <property type="match status" value="1"/>
</dbReference>
<dbReference type="OrthoDB" id="258143at2759"/>
<protein>
    <submittedName>
        <fullName evidence="5">Polyribonucleotide 5'-hydroxyl-kinase Clp1</fullName>
    </submittedName>
</protein>
<dbReference type="STRING" id="407821.A0A087T924"/>
<organism evidence="5 6">
    <name type="scientific">Stegodyphus mimosarum</name>
    <name type="common">African social velvet spider</name>
    <dbReference type="NCBI Taxonomy" id="407821"/>
    <lineage>
        <taxon>Eukaryota</taxon>
        <taxon>Metazoa</taxon>
        <taxon>Ecdysozoa</taxon>
        <taxon>Arthropoda</taxon>
        <taxon>Chelicerata</taxon>
        <taxon>Arachnida</taxon>
        <taxon>Araneae</taxon>
        <taxon>Araneomorphae</taxon>
        <taxon>Entelegynae</taxon>
        <taxon>Eresoidea</taxon>
        <taxon>Eresidae</taxon>
        <taxon>Stegodyphus</taxon>
    </lineage>
</organism>
<dbReference type="GO" id="GO:0005524">
    <property type="term" value="F:ATP binding"/>
    <property type="evidence" value="ECO:0007669"/>
    <property type="project" value="UniProtKB-KW"/>
</dbReference>
<dbReference type="GO" id="GO:0005634">
    <property type="term" value="C:nucleus"/>
    <property type="evidence" value="ECO:0007669"/>
    <property type="project" value="TreeGrafter"/>
</dbReference>
<dbReference type="InterPro" id="IPR032319">
    <property type="entry name" value="CLP1_P"/>
</dbReference>
<dbReference type="AlphaFoldDB" id="A0A087T924"/>
<dbReference type="InterPro" id="IPR038239">
    <property type="entry name" value="Clp1_N_sf"/>
</dbReference>
<feature type="domain" description="Clp1 N-terminal" evidence="3">
    <location>
        <begin position="2"/>
        <end position="58"/>
    </location>
</feature>
<keyword evidence="5" id="KW-0418">Kinase</keyword>
<dbReference type="GO" id="GO:0051731">
    <property type="term" value="F:polynucleotide 5'-hydroxyl-kinase activity"/>
    <property type="evidence" value="ECO:0007669"/>
    <property type="project" value="InterPro"/>
</dbReference>
<dbReference type="GO" id="GO:0006388">
    <property type="term" value="P:tRNA splicing, via endonucleolytic cleavage and ligation"/>
    <property type="evidence" value="ECO:0007669"/>
    <property type="project" value="TreeGrafter"/>
</dbReference>
<dbReference type="PANTHER" id="PTHR12755">
    <property type="entry name" value="CLEAVAGE/POLYADENYLATION FACTOR IA SUBUNIT CLP1P"/>
    <property type="match status" value="1"/>
</dbReference>
<sequence length="96" mass="10623">MVTSTVYTFPPFSSIAVFSWQGCKLKLKGKTEAAYVSDTLQMIHVHLHACLEERRIKAEAEDVKGPISLVVGPTDVGKSTFCRILLNYAARLGRKP</sequence>
<evidence type="ECO:0000256" key="2">
    <source>
        <dbReference type="ARBA" id="ARBA00022840"/>
    </source>
</evidence>
<accession>A0A087T924</accession>
<feature type="domain" description="Clp1 P-loop" evidence="4">
    <location>
        <begin position="72"/>
        <end position="96"/>
    </location>
</feature>
<proteinExistence type="predicted"/>
<dbReference type="Pfam" id="PF16573">
    <property type="entry name" value="CLP1_N"/>
    <property type="match status" value="1"/>
</dbReference>
<dbReference type="InterPro" id="IPR045116">
    <property type="entry name" value="Clp1/Grc3"/>
</dbReference>
<name>A0A087T924_STEMI</name>
<evidence type="ECO:0000313" key="6">
    <source>
        <dbReference type="Proteomes" id="UP000054359"/>
    </source>
</evidence>
<keyword evidence="5" id="KW-0808">Transferase</keyword>
<dbReference type="Gene3D" id="3.40.50.300">
    <property type="entry name" value="P-loop containing nucleotide triphosphate hydrolases"/>
    <property type="match status" value="1"/>
</dbReference>
<dbReference type="Proteomes" id="UP000054359">
    <property type="component" value="Unassembled WGS sequence"/>
</dbReference>
<dbReference type="EMBL" id="KK114053">
    <property type="protein sequence ID" value="KFM61613.1"/>
    <property type="molecule type" value="Genomic_DNA"/>
</dbReference>
<evidence type="ECO:0000259" key="4">
    <source>
        <dbReference type="Pfam" id="PF16575"/>
    </source>
</evidence>
<feature type="non-terminal residue" evidence="5">
    <location>
        <position position="96"/>
    </location>
</feature>
<evidence type="ECO:0000256" key="1">
    <source>
        <dbReference type="ARBA" id="ARBA00022741"/>
    </source>
</evidence>
<dbReference type="PANTHER" id="PTHR12755:SF6">
    <property type="entry name" value="POLYRIBONUCLEOTIDE 5'-HYDROXYL-KINASE CLP1"/>
    <property type="match status" value="1"/>
</dbReference>
<gene>
    <name evidence="5" type="ORF">X975_01157</name>
</gene>
<dbReference type="InterPro" id="IPR032324">
    <property type="entry name" value="Clp1_N"/>
</dbReference>
<keyword evidence="1" id="KW-0547">Nucleotide-binding</keyword>
<dbReference type="Pfam" id="PF16575">
    <property type="entry name" value="CLP1_P"/>
    <property type="match status" value="1"/>
</dbReference>